<accession>A0A4Z2E8F0</accession>
<keyword evidence="1" id="KW-1133">Transmembrane helix</keyword>
<keyword evidence="1" id="KW-0472">Membrane</keyword>
<gene>
    <name evidence="2" type="ORF">EYF80_065293</name>
</gene>
<dbReference type="EMBL" id="SRLO01014937">
    <property type="protein sequence ID" value="TNN24582.1"/>
    <property type="molecule type" value="Genomic_DNA"/>
</dbReference>
<evidence type="ECO:0000313" key="2">
    <source>
        <dbReference type="EMBL" id="TNN24582.1"/>
    </source>
</evidence>
<feature type="transmembrane region" description="Helical" evidence="1">
    <location>
        <begin position="94"/>
        <end position="115"/>
    </location>
</feature>
<dbReference type="Proteomes" id="UP000314294">
    <property type="component" value="Unassembled WGS sequence"/>
</dbReference>
<proteinExistence type="predicted"/>
<name>A0A4Z2E8F0_9TELE</name>
<evidence type="ECO:0000313" key="3">
    <source>
        <dbReference type="Proteomes" id="UP000314294"/>
    </source>
</evidence>
<evidence type="ECO:0000256" key="1">
    <source>
        <dbReference type="SAM" id="Phobius"/>
    </source>
</evidence>
<keyword evidence="3" id="KW-1185">Reference proteome</keyword>
<comment type="caution">
    <text evidence="2">The sequence shown here is derived from an EMBL/GenBank/DDBJ whole genome shotgun (WGS) entry which is preliminary data.</text>
</comment>
<feature type="transmembrane region" description="Helical" evidence="1">
    <location>
        <begin position="67"/>
        <end position="87"/>
    </location>
</feature>
<feature type="transmembrane region" description="Helical" evidence="1">
    <location>
        <begin position="121"/>
        <end position="141"/>
    </location>
</feature>
<keyword evidence="1" id="KW-0812">Transmembrane</keyword>
<reference evidence="2 3" key="1">
    <citation type="submission" date="2019-03" db="EMBL/GenBank/DDBJ databases">
        <title>First draft genome of Liparis tanakae, snailfish: a comprehensive survey of snailfish specific genes.</title>
        <authorList>
            <person name="Kim W."/>
            <person name="Song I."/>
            <person name="Jeong J.-H."/>
            <person name="Kim D."/>
            <person name="Kim S."/>
            <person name="Ryu S."/>
            <person name="Song J.Y."/>
            <person name="Lee S.K."/>
        </authorList>
    </citation>
    <scope>NUCLEOTIDE SEQUENCE [LARGE SCALE GENOMIC DNA]</scope>
    <source>
        <tissue evidence="2">Muscle</tissue>
    </source>
</reference>
<protein>
    <submittedName>
        <fullName evidence="2">Uncharacterized protein</fullName>
    </submittedName>
</protein>
<sequence length="162" mass="17966">MVFSSSDAGVWRVACFQGIWKSRCSELSHCRPGYLLLFTCANNQGFTLWRGGGARASVLRWTHLVPVYVLVSVPVLVPVYVLVSVLVPVPVYVLVPVLVPVYVLVSVLVPVYVLVPVLVPVYVLILVSVLVPVLVSVRLQVFNQEPTKAHHTKSRARNHRTQ</sequence>
<dbReference type="AlphaFoldDB" id="A0A4Z2E8F0"/>
<organism evidence="2 3">
    <name type="scientific">Liparis tanakae</name>
    <name type="common">Tanaka's snailfish</name>
    <dbReference type="NCBI Taxonomy" id="230148"/>
    <lineage>
        <taxon>Eukaryota</taxon>
        <taxon>Metazoa</taxon>
        <taxon>Chordata</taxon>
        <taxon>Craniata</taxon>
        <taxon>Vertebrata</taxon>
        <taxon>Euteleostomi</taxon>
        <taxon>Actinopterygii</taxon>
        <taxon>Neopterygii</taxon>
        <taxon>Teleostei</taxon>
        <taxon>Neoteleostei</taxon>
        <taxon>Acanthomorphata</taxon>
        <taxon>Eupercaria</taxon>
        <taxon>Perciformes</taxon>
        <taxon>Cottioidei</taxon>
        <taxon>Cottales</taxon>
        <taxon>Liparidae</taxon>
        <taxon>Liparis</taxon>
    </lineage>
</organism>